<dbReference type="GO" id="GO:0016787">
    <property type="term" value="F:hydrolase activity"/>
    <property type="evidence" value="ECO:0007669"/>
    <property type="project" value="UniProtKB-KW"/>
</dbReference>
<dbReference type="GO" id="GO:0005524">
    <property type="term" value="F:ATP binding"/>
    <property type="evidence" value="ECO:0007669"/>
    <property type="project" value="UniProtKB-UniRule"/>
</dbReference>
<evidence type="ECO:0000256" key="6">
    <source>
        <dbReference type="ARBA" id="ARBA00022806"/>
    </source>
</evidence>
<dbReference type="GO" id="GO:0003677">
    <property type="term" value="F:DNA binding"/>
    <property type="evidence" value="ECO:0007669"/>
    <property type="project" value="UniProtKB-UniRule"/>
</dbReference>
<comment type="catalytic activity">
    <reaction evidence="10 12">
        <text>ATP + H2O = ADP + phosphate + H(+)</text>
        <dbReference type="Rhea" id="RHEA:13065"/>
        <dbReference type="ChEBI" id="CHEBI:15377"/>
        <dbReference type="ChEBI" id="CHEBI:15378"/>
        <dbReference type="ChEBI" id="CHEBI:30616"/>
        <dbReference type="ChEBI" id="CHEBI:43474"/>
        <dbReference type="ChEBI" id="CHEBI:456216"/>
        <dbReference type="EC" id="5.6.2.3"/>
    </reaction>
</comment>
<evidence type="ECO:0000259" key="13">
    <source>
        <dbReference type="PROSITE" id="PS51199"/>
    </source>
</evidence>
<comment type="similarity">
    <text evidence="1 12">Belongs to the helicase family. DnaB subfamily.</text>
</comment>
<keyword evidence="6 12" id="KW-0347">Helicase</keyword>
<evidence type="ECO:0000256" key="5">
    <source>
        <dbReference type="ARBA" id="ARBA00022801"/>
    </source>
</evidence>
<keyword evidence="2 12" id="KW-0639">Primosome</keyword>
<dbReference type="InterPro" id="IPR007694">
    <property type="entry name" value="DNA_helicase_DnaB-like_C"/>
</dbReference>
<dbReference type="PANTHER" id="PTHR30153">
    <property type="entry name" value="REPLICATIVE DNA HELICASE DNAB"/>
    <property type="match status" value="1"/>
</dbReference>
<evidence type="ECO:0000256" key="10">
    <source>
        <dbReference type="ARBA" id="ARBA00048954"/>
    </source>
</evidence>
<keyword evidence="5 12" id="KW-0378">Hydrolase</keyword>
<dbReference type="GO" id="GO:0043139">
    <property type="term" value="F:5'-3' DNA helicase activity"/>
    <property type="evidence" value="ECO:0007669"/>
    <property type="project" value="UniProtKB-EC"/>
</dbReference>
<keyword evidence="4 12" id="KW-0547">Nucleotide-binding</keyword>
<dbReference type="GO" id="GO:1990077">
    <property type="term" value="C:primosome complex"/>
    <property type="evidence" value="ECO:0007669"/>
    <property type="project" value="UniProtKB-UniRule"/>
</dbReference>
<dbReference type="Pfam" id="PF03796">
    <property type="entry name" value="DnaB_C"/>
    <property type="match status" value="1"/>
</dbReference>
<evidence type="ECO:0000256" key="2">
    <source>
        <dbReference type="ARBA" id="ARBA00022515"/>
    </source>
</evidence>
<reference evidence="14" key="1">
    <citation type="submission" date="2023-07" db="EMBL/GenBank/DDBJ databases">
        <title>Between Cages and Wild: Unraveling the Impact of Captivity on Animal Microbiomes and Antimicrobial Resistance.</title>
        <authorList>
            <person name="Schmartz G.P."/>
            <person name="Rehner J."/>
            <person name="Schuff M.J."/>
            <person name="Becker S.L."/>
            <person name="Kravczyk M."/>
            <person name="Gurevich A."/>
            <person name="Francke R."/>
            <person name="Mueller R."/>
            <person name="Keller V."/>
            <person name="Keller A."/>
        </authorList>
    </citation>
    <scope>NUCLEOTIDE SEQUENCE</scope>
    <source>
        <strain evidence="14">S12M_St_49</strain>
    </source>
</reference>
<dbReference type="InterPro" id="IPR003593">
    <property type="entry name" value="AAA+_ATPase"/>
</dbReference>
<dbReference type="InterPro" id="IPR027417">
    <property type="entry name" value="P-loop_NTPase"/>
</dbReference>
<evidence type="ECO:0000313" key="14">
    <source>
        <dbReference type="EMBL" id="MDO4841365.1"/>
    </source>
</evidence>
<evidence type="ECO:0000256" key="9">
    <source>
        <dbReference type="ARBA" id="ARBA00023235"/>
    </source>
</evidence>
<proteinExistence type="inferred from homology"/>
<accession>A0AA43U8P5</accession>
<comment type="caution">
    <text evidence="14">The sequence shown here is derived from an EMBL/GenBank/DDBJ whole genome shotgun (WGS) entry which is preliminary data.</text>
</comment>
<protein>
    <recommendedName>
        <fullName evidence="11 12">Replicative DNA helicase</fullName>
        <ecNumber evidence="11 12">5.6.2.3</ecNumber>
    </recommendedName>
</protein>
<dbReference type="GO" id="GO:0006269">
    <property type="term" value="P:DNA replication, synthesis of primer"/>
    <property type="evidence" value="ECO:0007669"/>
    <property type="project" value="UniProtKB-UniRule"/>
</dbReference>
<feature type="domain" description="SF4 helicase" evidence="13">
    <location>
        <begin position="191"/>
        <end position="467"/>
    </location>
</feature>
<keyword evidence="7 12" id="KW-0067">ATP-binding</keyword>
<dbReference type="Proteomes" id="UP001168575">
    <property type="component" value="Unassembled WGS sequence"/>
</dbReference>
<keyword evidence="15" id="KW-1185">Reference proteome</keyword>
<dbReference type="EC" id="5.6.2.3" evidence="11 12"/>
<dbReference type="Pfam" id="PF00772">
    <property type="entry name" value="DnaB"/>
    <property type="match status" value="1"/>
</dbReference>
<evidence type="ECO:0000256" key="12">
    <source>
        <dbReference type="RuleBase" id="RU362085"/>
    </source>
</evidence>
<dbReference type="InterPro" id="IPR036185">
    <property type="entry name" value="DNA_heli_DnaB-like_N_sf"/>
</dbReference>
<keyword evidence="3 12" id="KW-0235">DNA replication</keyword>
<dbReference type="InterPro" id="IPR016136">
    <property type="entry name" value="DNA_helicase_N/primase_C"/>
</dbReference>
<dbReference type="CDD" id="cd00984">
    <property type="entry name" value="DnaB_C"/>
    <property type="match status" value="1"/>
</dbReference>
<dbReference type="Gene3D" id="3.40.50.300">
    <property type="entry name" value="P-loop containing nucleotide triphosphate hydrolases"/>
    <property type="match status" value="1"/>
</dbReference>
<dbReference type="SUPFAM" id="SSF52540">
    <property type="entry name" value="P-loop containing nucleoside triphosphate hydrolases"/>
    <property type="match status" value="1"/>
</dbReference>
<dbReference type="GO" id="GO:0005829">
    <property type="term" value="C:cytosol"/>
    <property type="evidence" value="ECO:0007669"/>
    <property type="project" value="TreeGrafter"/>
</dbReference>
<dbReference type="EMBL" id="JAUMVS010000013">
    <property type="protein sequence ID" value="MDO4841365.1"/>
    <property type="molecule type" value="Genomic_DNA"/>
</dbReference>
<sequence length="472" mass="51697">MPASSNSNSAGAPYSDVTNRELPGNLEAEKSVLSACLLKPEISDEICIMLQPSNFKNIFNRYIFEAIFEIVRNGERSEPVAVIDKMKCSGKLSQPSDEAYIGQLLQNHNALANVKKHAEIVKRTSIQRDLITAAAEINALAYDAPDSIAEVVGMAESTLFKVTEKRVSSDFQSMAEICSDVKAELEAIQGRKGEFLGVPTGFADLDKLFNGLRPGDLVVVAARPGVGKTSFALNLATKSAKKGTSVVFFSLEMTKEQLVQRILSSEAGVQLSKLRSGAIGADDWSQLNPALTALSALDLSIDDTEGLSILECRAKARRQLRHIDGKKKKGLVVVDYLQLMSPPIVRRDGNRAVEVAEISRGLKVLAKELHVPVIALSQLNRGTELRGKKDKRPQLSDLRESGAIEQDADIVIFIDRSMDEEEAMLDNRPALNEAVIQVAKHRNGPTKDITLGFKGEFTRFDDLDHDPSHNYE</sequence>
<evidence type="ECO:0000256" key="8">
    <source>
        <dbReference type="ARBA" id="ARBA00023125"/>
    </source>
</evidence>
<evidence type="ECO:0000313" key="15">
    <source>
        <dbReference type="Proteomes" id="UP001168575"/>
    </source>
</evidence>
<comment type="function">
    <text evidence="12">The main replicative DNA helicase, it participates in initiation and elongation during chromosome replication. Travels ahead of the DNA replisome, separating dsDNA into templates for DNA synthesis. A processive ATP-dependent 5'-3' DNA helicase it has DNA-dependent ATPase activity.</text>
</comment>
<evidence type="ECO:0000256" key="7">
    <source>
        <dbReference type="ARBA" id="ARBA00022840"/>
    </source>
</evidence>
<gene>
    <name evidence="14" type="primary">dnaB</name>
    <name evidence="14" type="ORF">Q3982_01655</name>
</gene>
<evidence type="ECO:0000256" key="11">
    <source>
        <dbReference type="NCBIfam" id="TIGR00665"/>
    </source>
</evidence>
<evidence type="ECO:0000256" key="1">
    <source>
        <dbReference type="ARBA" id="ARBA00008428"/>
    </source>
</evidence>
<keyword evidence="8 12" id="KW-0238">DNA-binding</keyword>
<dbReference type="InterPro" id="IPR007692">
    <property type="entry name" value="DNA_helicase_DnaB"/>
</dbReference>
<dbReference type="Gene3D" id="1.10.860.10">
    <property type="entry name" value="DNAb Helicase, Chain A"/>
    <property type="match status" value="1"/>
</dbReference>
<dbReference type="AlphaFoldDB" id="A0AA43U8P5"/>
<dbReference type="SUPFAM" id="SSF48024">
    <property type="entry name" value="N-terminal domain of DnaB helicase"/>
    <property type="match status" value="1"/>
</dbReference>
<keyword evidence="9" id="KW-0413">Isomerase</keyword>
<evidence type="ECO:0000256" key="4">
    <source>
        <dbReference type="ARBA" id="ARBA00022741"/>
    </source>
</evidence>
<name>A0AA43U8P5_9ACTN</name>
<dbReference type="NCBIfam" id="TIGR00665">
    <property type="entry name" value="DnaB"/>
    <property type="match status" value="1"/>
</dbReference>
<dbReference type="PROSITE" id="PS51199">
    <property type="entry name" value="SF4_HELICASE"/>
    <property type="match status" value="1"/>
</dbReference>
<dbReference type="InterPro" id="IPR007693">
    <property type="entry name" value="DNA_helicase_DnaB-like_N"/>
</dbReference>
<organism evidence="14 15">
    <name type="scientific">Phoenicibacter congonensis</name>
    <dbReference type="NCBI Taxonomy" id="1944646"/>
    <lineage>
        <taxon>Bacteria</taxon>
        <taxon>Bacillati</taxon>
        <taxon>Actinomycetota</taxon>
        <taxon>Coriobacteriia</taxon>
        <taxon>Eggerthellales</taxon>
        <taxon>Eggerthellaceae</taxon>
        <taxon>Phoenicibacter</taxon>
    </lineage>
</organism>
<evidence type="ECO:0000256" key="3">
    <source>
        <dbReference type="ARBA" id="ARBA00022705"/>
    </source>
</evidence>
<dbReference type="SMART" id="SM00382">
    <property type="entry name" value="AAA"/>
    <property type="match status" value="1"/>
</dbReference>
<dbReference type="PANTHER" id="PTHR30153:SF2">
    <property type="entry name" value="REPLICATIVE DNA HELICASE"/>
    <property type="match status" value="1"/>
</dbReference>